<feature type="transmembrane region" description="Helical" evidence="10">
    <location>
        <begin position="6"/>
        <end position="25"/>
    </location>
</feature>
<dbReference type="Gene3D" id="3.40.50.1820">
    <property type="entry name" value="alpha/beta hydrolase"/>
    <property type="match status" value="1"/>
</dbReference>
<dbReference type="GO" id="GO:0005737">
    <property type="term" value="C:cytoplasm"/>
    <property type="evidence" value="ECO:0007669"/>
    <property type="project" value="TreeGrafter"/>
</dbReference>
<evidence type="ECO:0000256" key="8">
    <source>
        <dbReference type="ARBA" id="ARBA00031195"/>
    </source>
</evidence>
<dbReference type="GO" id="GO:0008474">
    <property type="term" value="F:palmitoyl-(protein) hydrolase activity"/>
    <property type="evidence" value="ECO:0007669"/>
    <property type="project" value="UniProtKB-EC"/>
</dbReference>
<proteinExistence type="inferred from homology"/>
<dbReference type="InterPro" id="IPR050565">
    <property type="entry name" value="LYPA1-2/EST-like"/>
</dbReference>
<dbReference type="InterPro" id="IPR029058">
    <property type="entry name" value="AB_hydrolase_fold"/>
</dbReference>
<reference evidence="12 13" key="1">
    <citation type="journal article" date="2015" name="Genome Announc.">
        <title>Draft Genome Sequence and Gene Annotation of the Entomopathogenic Fungus Verticillium hemipterigenum.</title>
        <authorList>
            <person name="Horn F."/>
            <person name="Habel A."/>
            <person name="Scharf D.H."/>
            <person name="Dworschak J."/>
            <person name="Brakhage A.A."/>
            <person name="Guthke R."/>
            <person name="Hertweck C."/>
            <person name="Linde J."/>
        </authorList>
    </citation>
    <scope>NUCLEOTIDE SEQUENCE [LARGE SCALE GENOMIC DNA]</scope>
</reference>
<evidence type="ECO:0000259" key="11">
    <source>
        <dbReference type="Pfam" id="PF02230"/>
    </source>
</evidence>
<dbReference type="OrthoDB" id="2418081at2759"/>
<evidence type="ECO:0000256" key="4">
    <source>
        <dbReference type="ARBA" id="ARBA00022487"/>
    </source>
</evidence>
<name>A0A0A1TMZ4_9HYPO</name>
<evidence type="ECO:0000256" key="3">
    <source>
        <dbReference type="ARBA" id="ARBA00014923"/>
    </source>
</evidence>
<dbReference type="SUPFAM" id="SSF53474">
    <property type="entry name" value="alpha/beta-Hydrolases"/>
    <property type="match status" value="1"/>
</dbReference>
<feature type="domain" description="Phospholipase/carboxylesterase/thioesterase" evidence="11">
    <location>
        <begin position="62"/>
        <end position="285"/>
    </location>
</feature>
<dbReference type="PANTHER" id="PTHR10655:SF17">
    <property type="entry name" value="LYSOPHOSPHOLIPASE-LIKE PROTEIN 1"/>
    <property type="match status" value="1"/>
</dbReference>
<evidence type="ECO:0000256" key="2">
    <source>
        <dbReference type="ARBA" id="ARBA00012423"/>
    </source>
</evidence>
<keyword evidence="6" id="KW-0276">Fatty acid metabolism</keyword>
<accession>A0A0A1TMZ4</accession>
<keyword evidence="4" id="KW-0719">Serine esterase</keyword>
<evidence type="ECO:0000313" key="13">
    <source>
        <dbReference type="Proteomes" id="UP000039046"/>
    </source>
</evidence>
<dbReference type="Pfam" id="PF02230">
    <property type="entry name" value="Abhydrolase_2"/>
    <property type="match status" value="1"/>
</dbReference>
<keyword evidence="10" id="KW-1133">Transmembrane helix</keyword>
<dbReference type="PANTHER" id="PTHR10655">
    <property type="entry name" value="LYSOPHOSPHOLIPASE-RELATED"/>
    <property type="match status" value="1"/>
</dbReference>
<evidence type="ECO:0000256" key="7">
    <source>
        <dbReference type="ARBA" id="ARBA00029392"/>
    </source>
</evidence>
<evidence type="ECO:0000313" key="12">
    <source>
        <dbReference type="EMBL" id="CEJ92538.1"/>
    </source>
</evidence>
<keyword evidence="10" id="KW-0812">Transmembrane</keyword>
<evidence type="ECO:0000256" key="9">
    <source>
        <dbReference type="ARBA" id="ARBA00047337"/>
    </source>
</evidence>
<dbReference type="HOGENOM" id="CLU_049413_3_1_1"/>
<evidence type="ECO:0000256" key="6">
    <source>
        <dbReference type="ARBA" id="ARBA00022832"/>
    </source>
</evidence>
<sequence>MRNTRIIVILSIIIIPIAALVASFFPTTLAHLARFVRPESDTATSSATTVDKMASSITRAAPIVIDAVGKHTATVIFIHGLGDSGRGWMDAAQLWQSKPSLSEVKFILPHAPAIPITMNGGYQMTGWFDIRSIGDLESDDLSKIKLNEDKDGIMTSRAYFHSLIQAEISAGIAAERILIGGFSQGGAMSILSGLTAPVKIGGIIGLSSWLLLNQTFKDYVPAGDVNKETKIFMGHGSADPLVRYPLAVASQKKLTELGYDAKMTTYPGMQHSACMEELNDVERFIVSRLQR</sequence>
<dbReference type="AlphaFoldDB" id="A0A0A1TMZ4"/>
<gene>
    <name evidence="12" type="ORF">VHEMI08186</name>
</gene>
<comment type="catalytic activity">
    <reaction evidence="9">
        <text>S-hexadecanoyl-L-cysteinyl-[protein] + H2O = L-cysteinyl-[protein] + hexadecanoate + H(+)</text>
        <dbReference type="Rhea" id="RHEA:19233"/>
        <dbReference type="Rhea" id="RHEA-COMP:10131"/>
        <dbReference type="Rhea" id="RHEA-COMP:11032"/>
        <dbReference type="ChEBI" id="CHEBI:7896"/>
        <dbReference type="ChEBI" id="CHEBI:15377"/>
        <dbReference type="ChEBI" id="CHEBI:15378"/>
        <dbReference type="ChEBI" id="CHEBI:29950"/>
        <dbReference type="ChEBI" id="CHEBI:74151"/>
        <dbReference type="EC" id="3.1.2.22"/>
    </reaction>
</comment>
<keyword evidence="6" id="KW-0443">Lipid metabolism</keyword>
<evidence type="ECO:0000256" key="10">
    <source>
        <dbReference type="SAM" id="Phobius"/>
    </source>
</evidence>
<dbReference type="EC" id="3.1.2.22" evidence="2"/>
<organism evidence="12 13">
    <name type="scientific">[Torrubiella] hemipterigena</name>
    <dbReference type="NCBI Taxonomy" id="1531966"/>
    <lineage>
        <taxon>Eukaryota</taxon>
        <taxon>Fungi</taxon>
        <taxon>Dikarya</taxon>
        <taxon>Ascomycota</taxon>
        <taxon>Pezizomycotina</taxon>
        <taxon>Sordariomycetes</taxon>
        <taxon>Hypocreomycetidae</taxon>
        <taxon>Hypocreales</taxon>
        <taxon>Clavicipitaceae</taxon>
        <taxon>Clavicipitaceae incertae sedis</taxon>
        <taxon>'Torrubiella' clade</taxon>
    </lineage>
</organism>
<evidence type="ECO:0000256" key="1">
    <source>
        <dbReference type="ARBA" id="ARBA00006499"/>
    </source>
</evidence>
<comment type="similarity">
    <text evidence="1">Belongs to the AB hydrolase superfamily. AB hydrolase 2 family.</text>
</comment>
<keyword evidence="5" id="KW-0378">Hydrolase</keyword>
<protein>
    <recommendedName>
        <fullName evidence="3">Acyl-protein thioesterase 1</fullName>
        <ecNumber evidence="2">3.1.2.22</ecNumber>
    </recommendedName>
    <alternativeName>
        <fullName evidence="8">Palmitoyl-protein hydrolase</fullName>
    </alternativeName>
</protein>
<comment type="function">
    <text evidence="7">Hydrolyzes fatty acids from S-acylated cysteine residues in proteins with a strong preference for palmitoylated G-alpha proteins over other acyl substrates. Mediates the deacylation of G-alpha proteins such as GPA1 in vivo, but has weak or no activity toward palmitoylated Ras proteins. Has weak lysophospholipase activity in vitro; however such activity may not exist in vivo.</text>
</comment>
<dbReference type="InterPro" id="IPR003140">
    <property type="entry name" value="PLipase/COase/thioEstase"/>
</dbReference>
<dbReference type="GO" id="GO:0052689">
    <property type="term" value="F:carboxylic ester hydrolase activity"/>
    <property type="evidence" value="ECO:0007669"/>
    <property type="project" value="UniProtKB-KW"/>
</dbReference>
<keyword evidence="13" id="KW-1185">Reference proteome</keyword>
<dbReference type="GO" id="GO:0006631">
    <property type="term" value="P:fatty acid metabolic process"/>
    <property type="evidence" value="ECO:0007669"/>
    <property type="project" value="UniProtKB-KW"/>
</dbReference>
<dbReference type="EMBL" id="CDHN01000004">
    <property type="protein sequence ID" value="CEJ92538.1"/>
    <property type="molecule type" value="Genomic_DNA"/>
</dbReference>
<keyword evidence="10" id="KW-0472">Membrane</keyword>
<dbReference type="Proteomes" id="UP000039046">
    <property type="component" value="Unassembled WGS sequence"/>
</dbReference>
<evidence type="ECO:0000256" key="5">
    <source>
        <dbReference type="ARBA" id="ARBA00022801"/>
    </source>
</evidence>